<dbReference type="OrthoDB" id="7411034at2"/>
<keyword evidence="1" id="KW-0472">Membrane</keyword>
<sequence length="71" mass="8100">MKYIVTALFSFIWISNAYAYLDPGTGSLVIQSTIAAITGGLFILKTYWHKLKAKLFSKREKIEDENDGRQK</sequence>
<feature type="transmembrane region" description="Helical" evidence="1">
    <location>
        <begin position="29"/>
        <end position="48"/>
    </location>
</feature>
<keyword evidence="1" id="KW-1133">Transmembrane helix</keyword>
<name>A0A0W0ZTC8_9GAMM</name>
<evidence type="ECO:0000313" key="3">
    <source>
        <dbReference type="Proteomes" id="UP000054693"/>
    </source>
</evidence>
<dbReference type="EMBL" id="LNZA01000001">
    <property type="protein sequence ID" value="KTD72238.1"/>
    <property type="molecule type" value="Genomic_DNA"/>
</dbReference>
<keyword evidence="3" id="KW-1185">Reference proteome</keyword>
<dbReference type="Proteomes" id="UP000054693">
    <property type="component" value="Unassembled WGS sequence"/>
</dbReference>
<organism evidence="2 3">
    <name type="scientific">Legionella tucsonensis</name>
    <dbReference type="NCBI Taxonomy" id="40335"/>
    <lineage>
        <taxon>Bacteria</taxon>
        <taxon>Pseudomonadati</taxon>
        <taxon>Pseudomonadota</taxon>
        <taxon>Gammaproteobacteria</taxon>
        <taxon>Legionellales</taxon>
        <taxon>Legionellaceae</taxon>
        <taxon>Legionella</taxon>
    </lineage>
</organism>
<reference evidence="2 3" key="1">
    <citation type="submission" date="2015-11" db="EMBL/GenBank/DDBJ databases">
        <title>Genomic analysis of 38 Legionella species identifies large and diverse effector repertoires.</title>
        <authorList>
            <person name="Burstein D."/>
            <person name="Amaro F."/>
            <person name="Zusman T."/>
            <person name="Lifshitz Z."/>
            <person name="Cohen O."/>
            <person name="Gilbert J.A."/>
            <person name="Pupko T."/>
            <person name="Shuman H.A."/>
            <person name="Segal G."/>
        </authorList>
    </citation>
    <scope>NUCLEOTIDE SEQUENCE [LARGE SCALE GENOMIC DNA]</scope>
    <source>
        <strain evidence="2 3">ATCC 49180</strain>
    </source>
</reference>
<accession>A0A0W0ZTC8</accession>
<dbReference type="STRING" id="40335.Ltuc_0085"/>
<protein>
    <submittedName>
        <fullName evidence="2">Uncharacterized protein</fullName>
    </submittedName>
</protein>
<dbReference type="AlphaFoldDB" id="A0A0W0ZTC8"/>
<proteinExistence type="predicted"/>
<evidence type="ECO:0000256" key="1">
    <source>
        <dbReference type="SAM" id="Phobius"/>
    </source>
</evidence>
<gene>
    <name evidence="2" type="ORF">Ltuc_0085</name>
</gene>
<evidence type="ECO:0000313" key="2">
    <source>
        <dbReference type="EMBL" id="KTD72238.1"/>
    </source>
</evidence>
<keyword evidence="1" id="KW-0812">Transmembrane</keyword>
<dbReference type="RefSeq" id="WP_065236219.1">
    <property type="nucleotide sequence ID" value="NZ_CAAAIP010000005.1"/>
</dbReference>
<comment type="caution">
    <text evidence="2">The sequence shown here is derived from an EMBL/GenBank/DDBJ whole genome shotgun (WGS) entry which is preliminary data.</text>
</comment>